<feature type="region of interest" description="Disordered" evidence="1">
    <location>
        <begin position="1"/>
        <end position="33"/>
    </location>
</feature>
<proteinExistence type="predicted"/>
<dbReference type="AlphaFoldDB" id="A0A8J9ZZS2"/>
<organism evidence="2 3">
    <name type="scientific">Branchiostoma lanceolatum</name>
    <name type="common">Common lancelet</name>
    <name type="synonym">Amphioxus lanceolatum</name>
    <dbReference type="NCBI Taxonomy" id="7740"/>
    <lineage>
        <taxon>Eukaryota</taxon>
        <taxon>Metazoa</taxon>
        <taxon>Chordata</taxon>
        <taxon>Cephalochordata</taxon>
        <taxon>Leptocardii</taxon>
        <taxon>Amphioxiformes</taxon>
        <taxon>Branchiostomatidae</taxon>
        <taxon>Branchiostoma</taxon>
    </lineage>
</organism>
<evidence type="ECO:0000313" key="3">
    <source>
        <dbReference type="Proteomes" id="UP000838412"/>
    </source>
</evidence>
<feature type="compositionally biased region" description="Polar residues" evidence="1">
    <location>
        <begin position="14"/>
        <end position="24"/>
    </location>
</feature>
<reference evidence="2" key="1">
    <citation type="submission" date="2022-01" db="EMBL/GenBank/DDBJ databases">
        <authorList>
            <person name="Braso-Vives M."/>
        </authorList>
    </citation>
    <scope>NUCLEOTIDE SEQUENCE</scope>
</reference>
<sequence>MAEAIRSGVVPGDTTDSFSGNSTRPAAAPTRTRNTVLVGAAAKHTRFQSTLGAHSAEVRLKCGLFTHRAAK</sequence>
<name>A0A8J9ZZS2_BRALA</name>
<dbReference type="Proteomes" id="UP000838412">
    <property type="component" value="Chromosome 5"/>
</dbReference>
<protein>
    <submittedName>
        <fullName evidence="2">Hypp3097 protein</fullName>
    </submittedName>
</protein>
<gene>
    <name evidence="2" type="primary">Hypp3097</name>
    <name evidence="2" type="ORF">BLAG_LOCUS19105</name>
</gene>
<dbReference type="EMBL" id="OV696690">
    <property type="protein sequence ID" value="CAH1264933.1"/>
    <property type="molecule type" value="Genomic_DNA"/>
</dbReference>
<keyword evidence="3" id="KW-1185">Reference proteome</keyword>
<accession>A0A8J9ZZS2</accession>
<evidence type="ECO:0000313" key="2">
    <source>
        <dbReference type="EMBL" id="CAH1264933.1"/>
    </source>
</evidence>
<evidence type="ECO:0000256" key="1">
    <source>
        <dbReference type="SAM" id="MobiDB-lite"/>
    </source>
</evidence>